<comment type="similarity">
    <text evidence="3">Belongs to the 3-hydroxyacyl-CoA dehydrogenase family.</text>
</comment>
<dbReference type="Gene3D" id="3.40.50.720">
    <property type="entry name" value="NAD(P)-binding Rossmann-like Domain"/>
    <property type="match status" value="1"/>
</dbReference>
<evidence type="ECO:0000256" key="6">
    <source>
        <dbReference type="ARBA" id="ARBA00022553"/>
    </source>
</evidence>
<keyword evidence="7" id="KW-0560">Oxidoreductase</keyword>
<evidence type="ECO:0000256" key="2">
    <source>
        <dbReference type="ARBA" id="ARBA00005086"/>
    </source>
</evidence>
<comment type="pathway">
    <text evidence="2">Lipid metabolism; butanoate metabolism.</text>
</comment>
<evidence type="ECO:0000259" key="12">
    <source>
        <dbReference type="Pfam" id="PF02737"/>
    </source>
</evidence>
<evidence type="ECO:0000256" key="7">
    <source>
        <dbReference type="ARBA" id="ARBA00023002"/>
    </source>
</evidence>
<dbReference type="InterPro" id="IPR022694">
    <property type="entry name" value="3-OHacyl-CoA_DH"/>
</dbReference>
<dbReference type="Pfam" id="PF00725">
    <property type="entry name" value="3HCDH"/>
    <property type="match status" value="1"/>
</dbReference>
<evidence type="ECO:0000256" key="10">
    <source>
        <dbReference type="ARBA" id="ARBA00042709"/>
    </source>
</evidence>
<comment type="subcellular location">
    <subcellularLocation>
        <location evidence="1">Cytoplasm</location>
    </subcellularLocation>
</comment>
<dbReference type="Gene3D" id="1.10.1040.10">
    <property type="entry name" value="N-(1-d-carboxylethyl)-l-norvaline Dehydrogenase, domain 2"/>
    <property type="match status" value="1"/>
</dbReference>
<dbReference type="EC" id="1.1.1.45" evidence="9"/>
<evidence type="ECO:0000256" key="9">
    <source>
        <dbReference type="ARBA" id="ARBA00038962"/>
    </source>
</evidence>
<dbReference type="SUPFAM" id="SSF48179">
    <property type="entry name" value="6-phosphogluconate dehydrogenase C-terminal domain-like"/>
    <property type="match status" value="1"/>
</dbReference>
<dbReference type="PANTHER" id="PTHR48075">
    <property type="entry name" value="3-HYDROXYACYL-COA DEHYDROGENASE FAMILY PROTEIN"/>
    <property type="match status" value="1"/>
</dbReference>
<feature type="domain" description="3-hydroxyacyl-CoA dehydrogenase NAD binding" evidence="12">
    <location>
        <begin position="4"/>
        <end position="183"/>
    </location>
</feature>
<evidence type="ECO:0000256" key="3">
    <source>
        <dbReference type="ARBA" id="ARBA00009463"/>
    </source>
</evidence>
<dbReference type="InterPro" id="IPR036291">
    <property type="entry name" value="NAD(P)-bd_dom_sf"/>
</dbReference>
<sequence>MERIAVIGCGTMGHSIALNAAWTGFDVKLHGLNDAVLSQAWRSMMAKADALLRHNMFDSDELENLRNRIITTTSIKQVVEDATFVIEAIPENIELKKELFNEVDNLCNPQVVLASNTSGLSPTDIASDMFNPERFIATHFWNPAHLIPLVEVVPGEKTNESTIGRSMKLMVQMNKKPIKVNKDVPGFVGNRLQYALFREAQHLLEEGIASTEDIDAAVTYSIGRRLPKTGPFMTADMGGLDVFSAISNYLFNDLSKADSSLPTISHLVEEGSLGTKSGKGFYQWGSSFFEKINGEREKELIHFLKQDLDNG</sequence>
<dbReference type="SUPFAM" id="SSF51735">
    <property type="entry name" value="NAD(P)-binding Rossmann-fold domains"/>
    <property type="match status" value="1"/>
</dbReference>
<reference evidence="13 14" key="1">
    <citation type="submission" date="2023-04" db="EMBL/GenBank/DDBJ databases">
        <title>Genome sequence of Halobacillus naozhouensis KACC 21980.</title>
        <authorList>
            <person name="Kim S."/>
            <person name="Heo J."/>
            <person name="Kwon S.-W."/>
        </authorList>
    </citation>
    <scope>NUCLEOTIDE SEQUENCE [LARGE SCALE GENOMIC DNA]</scope>
    <source>
        <strain evidence="13 14">KCTC 13234</strain>
    </source>
</reference>
<organism evidence="13 14">
    <name type="scientific">Halobacillus naozhouensis</name>
    <dbReference type="NCBI Taxonomy" id="554880"/>
    <lineage>
        <taxon>Bacteria</taxon>
        <taxon>Bacillati</taxon>
        <taxon>Bacillota</taxon>
        <taxon>Bacilli</taxon>
        <taxon>Bacillales</taxon>
        <taxon>Bacillaceae</taxon>
        <taxon>Halobacillus</taxon>
    </lineage>
</organism>
<feature type="domain" description="3-hydroxyacyl-CoA dehydrogenase C-terminal" evidence="11">
    <location>
        <begin position="186"/>
        <end position="284"/>
    </location>
</feature>
<comment type="subunit">
    <text evidence="4">Homodimer.</text>
</comment>
<keyword evidence="5" id="KW-0963">Cytoplasm</keyword>
<dbReference type="InterPro" id="IPR006176">
    <property type="entry name" value="3-OHacyl-CoA_DH_NAD-bd"/>
</dbReference>
<dbReference type="InterPro" id="IPR006180">
    <property type="entry name" value="3-OHacyl-CoA_DH_CS"/>
</dbReference>
<dbReference type="Proteomes" id="UP001221597">
    <property type="component" value="Chromosome"/>
</dbReference>
<evidence type="ECO:0000256" key="4">
    <source>
        <dbReference type="ARBA" id="ARBA00011738"/>
    </source>
</evidence>
<protein>
    <recommendedName>
        <fullName evidence="10">L-gulonate 3-dehydrogenase</fullName>
        <ecNumber evidence="9">1.1.1.45</ecNumber>
    </recommendedName>
    <alternativeName>
        <fullName evidence="10">L-gulonate 3-dehydrogenase</fullName>
    </alternativeName>
</protein>
<dbReference type="EMBL" id="CP121671">
    <property type="protein sequence ID" value="WFT74042.1"/>
    <property type="molecule type" value="Genomic_DNA"/>
</dbReference>
<dbReference type="InterPro" id="IPR008927">
    <property type="entry name" value="6-PGluconate_DH-like_C_sf"/>
</dbReference>
<accession>A0ABY8IV46</accession>
<proteinExistence type="inferred from homology"/>
<dbReference type="InterPro" id="IPR006108">
    <property type="entry name" value="3HC_DH_C"/>
</dbReference>
<evidence type="ECO:0000313" key="13">
    <source>
        <dbReference type="EMBL" id="WFT74042.1"/>
    </source>
</evidence>
<gene>
    <name evidence="13" type="ORF">P9989_16950</name>
</gene>
<evidence type="ECO:0000256" key="5">
    <source>
        <dbReference type="ARBA" id="ARBA00022490"/>
    </source>
</evidence>
<name>A0ABY8IV46_9BACI</name>
<dbReference type="InterPro" id="IPR013328">
    <property type="entry name" value="6PGD_dom2"/>
</dbReference>
<dbReference type="PROSITE" id="PS00067">
    <property type="entry name" value="3HCDH"/>
    <property type="match status" value="1"/>
</dbReference>
<keyword evidence="8" id="KW-0520">NAD</keyword>
<evidence type="ECO:0000256" key="8">
    <source>
        <dbReference type="ARBA" id="ARBA00023027"/>
    </source>
</evidence>
<keyword evidence="14" id="KW-1185">Reference proteome</keyword>
<evidence type="ECO:0000313" key="14">
    <source>
        <dbReference type="Proteomes" id="UP001221597"/>
    </source>
</evidence>
<keyword evidence="6" id="KW-0597">Phosphoprotein</keyword>
<dbReference type="PIRSF" id="PIRSF000105">
    <property type="entry name" value="HCDH"/>
    <property type="match status" value="1"/>
</dbReference>
<dbReference type="RefSeq" id="WP_283076046.1">
    <property type="nucleotide sequence ID" value="NZ_CP121671.1"/>
</dbReference>
<evidence type="ECO:0000256" key="1">
    <source>
        <dbReference type="ARBA" id="ARBA00004496"/>
    </source>
</evidence>
<dbReference type="Pfam" id="PF02737">
    <property type="entry name" value="3HCDH_N"/>
    <property type="match status" value="1"/>
</dbReference>
<dbReference type="PANTHER" id="PTHR48075:SF1">
    <property type="entry name" value="LAMBDA-CRYSTALLIN HOMOLOG"/>
    <property type="match status" value="1"/>
</dbReference>
<evidence type="ECO:0000259" key="11">
    <source>
        <dbReference type="Pfam" id="PF00725"/>
    </source>
</evidence>